<sequence>MSESITFSMSAEKKKQIVTQAEKNDETVTQFLLKAAEQRISRELQEQRANELGVEQELQELADSVTEEVSAATDVDTDQELSHIVALWELISSEYDADTRAAAMEEAPEKLQEQVAKIGGGDGE</sequence>
<feature type="region of interest" description="Disordered" evidence="1">
    <location>
        <begin position="105"/>
        <end position="124"/>
    </location>
</feature>
<evidence type="ECO:0008006" key="4">
    <source>
        <dbReference type="Google" id="ProtNLM"/>
    </source>
</evidence>
<dbReference type="RefSeq" id="WP_188853764.1">
    <property type="nucleotide sequence ID" value="NZ_BMON01000005.1"/>
</dbReference>
<gene>
    <name evidence="2" type="ORF">GCM10009006_34450</name>
</gene>
<dbReference type="AlphaFoldDB" id="A0A830FXA5"/>
<evidence type="ECO:0000313" key="3">
    <source>
        <dbReference type="Proteomes" id="UP000656367"/>
    </source>
</evidence>
<reference evidence="2" key="2">
    <citation type="submission" date="2020-09" db="EMBL/GenBank/DDBJ databases">
        <authorList>
            <person name="Sun Q."/>
            <person name="Ohkuma M."/>
        </authorList>
    </citation>
    <scope>NUCLEOTIDE SEQUENCE</scope>
    <source>
        <strain evidence="2">JCM 15759</strain>
    </source>
</reference>
<protein>
    <recommendedName>
        <fullName evidence="4">Ribbon-helix-helix protein</fullName>
    </recommendedName>
</protein>
<organism evidence="2 3">
    <name type="scientific">Haloarcula argentinensis</name>
    <dbReference type="NCBI Taxonomy" id="43776"/>
    <lineage>
        <taxon>Archaea</taxon>
        <taxon>Methanobacteriati</taxon>
        <taxon>Methanobacteriota</taxon>
        <taxon>Stenosarchaea group</taxon>
        <taxon>Halobacteria</taxon>
        <taxon>Halobacteriales</taxon>
        <taxon>Haloarculaceae</taxon>
        <taxon>Haloarcula</taxon>
    </lineage>
</organism>
<dbReference type="OrthoDB" id="221108at2157"/>
<dbReference type="EMBL" id="BMON01000005">
    <property type="protein sequence ID" value="GGM50429.1"/>
    <property type="molecule type" value="Genomic_DNA"/>
</dbReference>
<evidence type="ECO:0000256" key="1">
    <source>
        <dbReference type="SAM" id="MobiDB-lite"/>
    </source>
</evidence>
<evidence type="ECO:0000313" key="2">
    <source>
        <dbReference type="EMBL" id="GGM50429.1"/>
    </source>
</evidence>
<accession>A0A830FXA5</accession>
<comment type="caution">
    <text evidence="2">The sequence shown here is derived from an EMBL/GenBank/DDBJ whole genome shotgun (WGS) entry which is preliminary data.</text>
</comment>
<proteinExistence type="predicted"/>
<name>A0A830FXA5_HALAR</name>
<reference evidence="2" key="1">
    <citation type="journal article" date="2014" name="Int. J. Syst. Evol. Microbiol.">
        <title>Complete genome sequence of Corynebacterium casei LMG S-19264T (=DSM 44701T), isolated from a smear-ripened cheese.</title>
        <authorList>
            <consortium name="US DOE Joint Genome Institute (JGI-PGF)"/>
            <person name="Walter F."/>
            <person name="Albersmeier A."/>
            <person name="Kalinowski J."/>
            <person name="Ruckert C."/>
        </authorList>
    </citation>
    <scope>NUCLEOTIDE SEQUENCE</scope>
    <source>
        <strain evidence="2">JCM 15759</strain>
    </source>
</reference>
<dbReference type="Proteomes" id="UP000656367">
    <property type="component" value="Unassembled WGS sequence"/>
</dbReference>